<sequence>MDLTQGLYFLLIVLRCAAESPTCNITGQSDGSVLYQMSRPPSSSSCSTSWEDAQATVITRNSDFNSTRVQKLMKDGVILKLCEDFLKYTEECDEFLEEMTCTVNCSSLQTLRPDPPTDLIHRHHTVTSDVVVARLRRVFFCGHVAAVTEEKEKVTLILGLKLVAGVRDDVCPAHDLQHRCCCCGLNPLHRFTEMNLHCYSSSDPQAENASVLYDDHSDTVNLWERGDQHTPLPTCSSISPPDSGCLVCVDQIVYAVCRNLTEKVEMMMEAGGANVKISKDECPWLLGDATVQSATESPLSTIQSTDSAGTNPGTWEWWQIFIPILLLLLIAAPMVYCIWRKWCKTSELLTMAKMNLDCYSSSDPKAENASLLYGDHSDTGSLWQRAHTPLHTCSSISPPDSGCLVCVDQIVYAVCRNLTEKVEMMMEAGGANVKISKDVETWTWWLILILILIPIFIIITILVVYCLWKKYLLTSKQREEEENIREMKHDSVTAV</sequence>
<keyword evidence="1" id="KW-0812">Transmembrane</keyword>
<gene>
    <name evidence="3" type="ORF">FSCOSCO3_A006038</name>
</gene>
<organism evidence="3 4">
    <name type="scientific">Scomber scombrus</name>
    <name type="common">Atlantic mackerel</name>
    <name type="synonym">Scomber vernalis</name>
    <dbReference type="NCBI Taxonomy" id="13677"/>
    <lineage>
        <taxon>Eukaryota</taxon>
        <taxon>Metazoa</taxon>
        <taxon>Chordata</taxon>
        <taxon>Craniata</taxon>
        <taxon>Vertebrata</taxon>
        <taxon>Euteleostomi</taxon>
        <taxon>Actinopterygii</taxon>
        <taxon>Neopterygii</taxon>
        <taxon>Teleostei</taxon>
        <taxon>Neoteleostei</taxon>
        <taxon>Acanthomorphata</taxon>
        <taxon>Pelagiaria</taxon>
        <taxon>Scombriformes</taxon>
        <taxon>Scombridae</taxon>
        <taxon>Scomber</taxon>
    </lineage>
</organism>
<proteinExistence type="predicted"/>
<dbReference type="EMBL" id="CAWUFR010000690">
    <property type="protein sequence ID" value="CAK6980460.1"/>
    <property type="molecule type" value="Genomic_DNA"/>
</dbReference>
<evidence type="ECO:0000256" key="1">
    <source>
        <dbReference type="SAM" id="Phobius"/>
    </source>
</evidence>
<reference evidence="3 4" key="1">
    <citation type="submission" date="2024-01" db="EMBL/GenBank/DDBJ databases">
        <authorList>
            <person name="Alioto T."/>
            <person name="Alioto T."/>
            <person name="Gomez Garrido J."/>
        </authorList>
    </citation>
    <scope>NUCLEOTIDE SEQUENCE [LARGE SCALE GENOMIC DNA]</scope>
</reference>
<feature type="chain" id="PRO_5043427050" evidence="2">
    <location>
        <begin position="19"/>
        <end position="495"/>
    </location>
</feature>
<dbReference type="AlphaFoldDB" id="A0AAV1QA76"/>
<protein>
    <submittedName>
        <fullName evidence="3">Uncharacterized protein LOC119900208</fullName>
    </submittedName>
</protein>
<feature type="signal peptide" evidence="2">
    <location>
        <begin position="1"/>
        <end position="18"/>
    </location>
</feature>
<name>A0AAV1QA76_SCOSC</name>
<evidence type="ECO:0000313" key="3">
    <source>
        <dbReference type="EMBL" id="CAK6980460.1"/>
    </source>
</evidence>
<keyword evidence="1" id="KW-1133">Transmembrane helix</keyword>
<feature type="transmembrane region" description="Helical" evidence="1">
    <location>
        <begin position="444"/>
        <end position="468"/>
    </location>
</feature>
<comment type="caution">
    <text evidence="3">The sequence shown here is derived from an EMBL/GenBank/DDBJ whole genome shotgun (WGS) entry which is preliminary data.</text>
</comment>
<keyword evidence="2" id="KW-0732">Signal</keyword>
<evidence type="ECO:0000256" key="2">
    <source>
        <dbReference type="SAM" id="SignalP"/>
    </source>
</evidence>
<keyword evidence="4" id="KW-1185">Reference proteome</keyword>
<dbReference type="Proteomes" id="UP001314229">
    <property type="component" value="Unassembled WGS sequence"/>
</dbReference>
<accession>A0AAV1QA76</accession>
<evidence type="ECO:0000313" key="4">
    <source>
        <dbReference type="Proteomes" id="UP001314229"/>
    </source>
</evidence>
<keyword evidence="1" id="KW-0472">Membrane</keyword>
<feature type="transmembrane region" description="Helical" evidence="1">
    <location>
        <begin position="317"/>
        <end position="339"/>
    </location>
</feature>